<evidence type="ECO:0000259" key="2">
    <source>
        <dbReference type="PROSITE" id="PS50003"/>
    </source>
</evidence>
<evidence type="ECO:0000313" key="3">
    <source>
        <dbReference type="EMBL" id="OQR83968.1"/>
    </source>
</evidence>
<dbReference type="PROSITE" id="PS50003">
    <property type="entry name" value="PH_DOMAIN"/>
    <property type="match status" value="3"/>
</dbReference>
<feature type="domain" description="PH" evidence="2">
    <location>
        <begin position="254"/>
        <end position="355"/>
    </location>
</feature>
<evidence type="ECO:0000256" key="1">
    <source>
        <dbReference type="SAM" id="MobiDB-lite"/>
    </source>
</evidence>
<feature type="domain" description="PH" evidence="2">
    <location>
        <begin position="454"/>
        <end position="550"/>
    </location>
</feature>
<sequence>MAPAPARDGSLLGSFRSSFSWARTPSEPSSLIRSAPGSDLEPTSDVGETSDDSPTEVEPTDWIDRGSRIHPTLSMLQSGSFDDDDEIDSRFSHALAMRASAITSPSRGSIQASTPYEDRIVRKGWIEKCGNKFKTWKWRYFELTRDGYLRYYTSEDKSTCKGAIHVEATTKNDIVIQTHVSERLYFFILLTPNRNYLFSTKTQRAMNRWIQALESIGANARTGRWDPLRNTVHLTLDDTETAHKWTPYEDPRDRASIEGVLWKRGHVRTNWSKRFFRIETTAQKEPILRYYTEDGGPAKGTMALLGCVVSCGIADGPDGRRNYFVVATMAHELHLSAVSEHEMYAWIHALQQVQRKFPRPPSVLKQVVDRACGVARGLNRVPVIFRCKRDFEAIGLDRRAEALVVVEPSVLAPEVVVGAQLLTIAGVSVGQTCDAVRLRLAHATYPLTCEFLSPPTKRGTLVKKSRSSHHMATWKAREVVVAGGELHYFKGSTECRGSFSLIGCWVTVAAFSNRPFCVVVGRSPTDKLVLQASTLEEQVDWASVLYCAIYMASMGLTGVEHQYDRPFF</sequence>
<reference evidence="3 4" key="1">
    <citation type="journal article" date="2014" name="Genome Biol. Evol.">
        <title>The secreted proteins of Achlya hypogyna and Thraustotheca clavata identify the ancestral oomycete secretome and reveal gene acquisitions by horizontal gene transfer.</title>
        <authorList>
            <person name="Misner I."/>
            <person name="Blouin N."/>
            <person name="Leonard G."/>
            <person name="Richards T.A."/>
            <person name="Lane C.E."/>
        </authorList>
    </citation>
    <scope>NUCLEOTIDE SEQUENCE [LARGE SCALE GENOMIC DNA]</scope>
    <source>
        <strain evidence="3 4">ATCC 48635</strain>
    </source>
</reference>
<dbReference type="FunFam" id="2.30.29.30:FF:000286">
    <property type="entry name" value="PH-protein kinase domain containing protein"/>
    <property type="match status" value="1"/>
</dbReference>
<dbReference type="OrthoDB" id="73680at2759"/>
<feature type="compositionally biased region" description="Polar residues" evidence="1">
    <location>
        <begin position="21"/>
        <end position="32"/>
    </location>
</feature>
<dbReference type="Gene3D" id="2.30.29.30">
    <property type="entry name" value="Pleckstrin-homology domain (PH domain)/Phosphotyrosine-binding domain (PTB)"/>
    <property type="match status" value="3"/>
</dbReference>
<feature type="compositionally biased region" description="Acidic residues" evidence="1">
    <location>
        <begin position="48"/>
        <end position="61"/>
    </location>
</feature>
<comment type="caution">
    <text evidence="3">The sequence shown here is derived from an EMBL/GenBank/DDBJ whole genome shotgun (WGS) entry which is preliminary data.</text>
</comment>
<dbReference type="InterPro" id="IPR011993">
    <property type="entry name" value="PH-like_dom_sf"/>
</dbReference>
<name>A0A1V9YE34_ACHHY</name>
<evidence type="ECO:0000313" key="4">
    <source>
        <dbReference type="Proteomes" id="UP000243579"/>
    </source>
</evidence>
<keyword evidence="4" id="KW-1185">Reference proteome</keyword>
<dbReference type="AlphaFoldDB" id="A0A1V9YE34"/>
<feature type="region of interest" description="Disordered" evidence="1">
    <location>
        <begin position="20"/>
        <end position="64"/>
    </location>
</feature>
<dbReference type="CDD" id="cd00821">
    <property type="entry name" value="PH"/>
    <property type="match status" value="1"/>
</dbReference>
<dbReference type="SMART" id="SM00233">
    <property type="entry name" value="PH"/>
    <property type="match status" value="3"/>
</dbReference>
<gene>
    <name evidence="3" type="ORF">ACHHYP_14073</name>
</gene>
<dbReference type="InterPro" id="IPR001849">
    <property type="entry name" value="PH_domain"/>
</dbReference>
<dbReference type="Pfam" id="PF00169">
    <property type="entry name" value="PH"/>
    <property type="match status" value="3"/>
</dbReference>
<accession>A0A1V9YE34</accession>
<dbReference type="EMBL" id="JNBR01002025">
    <property type="protein sequence ID" value="OQR83968.1"/>
    <property type="molecule type" value="Genomic_DNA"/>
</dbReference>
<feature type="domain" description="PH" evidence="2">
    <location>
        <begin position="119"/>
        <end position="218"/>
    </location>
</feature>
<dbReference type="PANTHER" id="PTHR14336">
    <property type="entry name" value="TANDEM PH DOMAIN CONTAINING PROTEIN"/>
    <property type="match status" value="1"/>
</dbReference>
<organism evidence="3 4">
    <name type="scientific">Achlya hypogyna</name>
    <name type="common">Oomycete</name>
    <name type="synonym">Protoachlya hypogyna</name>
    <dbReference type="NCBI Taxonomy" id="1202772"/>
    <lineage>
        <taxon>Eukaryota</taxon>
        <taxon>Sar</taxon>
        <taxon>Stramenopiles</taxon>
        <taxon>Oomycota</taxon>
        <taxon>Saprolegniomycetes</taxon>
        <taxon>Saprolegniales</taxon>
        <taxon>Achlyaceae</taxon>
        <taxon>Achlya</taxon>
    </lineage>
</organism>
<dbReference type="STRING" id="1202772.A0A1V9YE34"/>
<dbReference type="SUPFAM" id="SSF50729">
    <property type="entry name" value="PH domain-like"/>
    <property type="match status" value="3"/>
</dbReference>
<dbReference type="InterPro" id="IPR051707">
    <property type="entry name" value="PI-Interact_SigTrans_Reg"/>
</dbReference>
<dbReference type="Proteomes" id="UP000243579">
    <property type="component" value="Unassembled WGS sequence"/>
</dbReference>
<protein>
    <recommendedName>
        <fullName evidence="2">PH domain-containing protein</fullName>
    </recommendedName>
</protein>
<proteinExistence type="predicted"/>